<gene>
    <name evidence="2" type="ORF">K461DRAFT_307917</name>
</gene>
<feature type="compositionally biased region" description="Basic and acidic residues" evidence="1">
    <location>
        <begin position="340"/>
        <end position="361"/>
    </location>
</feature>
<feature type="compositionally biased region" description="Low complexity" evidence="1">
    <location>
        <begin position="378"/>
        <end position="392"/>
    </location>
</feature>
<reference evidence="2" key="1">
    <citation type="journal article" date="2020" name="Stud. Mycol.">
        <title>101 Dothideomycetes genomes: a test case for predicting lifestyles and emergence of pathogens.</title>
        <authorList>
            <person name="Haridas S."/>
            <person name="Albert R."/>
            <person name="Binder M."/>
            <person name="Bloem J."/>
            <person name="Labutti K."/>
            <person name="Salamov A."/>
            <person name="Andreopoulos B."/>
            <person name="Baker S."/>
            <person name="Barry K."/>
            <person name="Bills G."/>
            <person name="Bluhm B."/>
            <person name="Cannon C."/>
            <person name="Castanera R."/>
            <person name="Culley D."/>
            <person name="Daum C."/>
            <person name="Ezra D."/>
            <person name="Gonzalez J."/>
            <person name="Henrissat B."/>
            <person name="Kuo A."/>
            <person name="Liang C."/>
            <person name="Lipzen A."/>
            <person name="Lutzoni F."/>
            <person name="Magnuson J."/>
            <person name="Mondo S."/>
            <person name="Nolan M."/>
            <person name="Ohm R."/>
            <person name="Pangilinan J."/>
            <person name="Park H.-J."/>
            <person name="Ramirez L."/>
            <person name="Alfaro M."/>
            <person name="Sun H."/>
            <person name="Tritt A."/>
            <person name="Yoshinaga Y."/>
            <person name="Zwiers L.-H."/>
            <person name="Turgeon B."/>
            <person name="Goodwin S."/>
            <person name="Spatafora J."/>
            <person name="Crous P."/>
            <person name="Grigoriev I."/>
        </authorList>
    </citation>
    <scope>NUCLEOTIDE SEQUENCE</scope>
    <source>
        <strain evidence="2">CBS 260.36</strain>
    </source>
</reference>
<sequence length="498" mass="55026">MGRSRSATILNPKIPGIGERQQPLRKARRTKVIQNQSSDDTVTGSTPDLTESKKTGKAKEIKSSKRQGSGRAGWNGDEEKTLILVMLNEMIRLEIPMPAEGILGFVRPGLSGIDLLEFAKCSLEDLESRAAFRTADLELLLFKVAHIESDSAEMSYRVWTIVEIQALLVVFLNYLVQAPSRVGTFTKFGAIRLAFPQYRERSIYLKIWKLEKKLVHKGDLRKRIHDILLDGQAVQPDYDIQASNSVSFTGPSTTPTSTSDESSSTSTGLTSPYFQSSAASTSKDSAGTTSTATTTTASKLSPAFLPAASGALVTPAPSFMVSSIHSVDTGSHRVSCPHLPDQRSTDQSEADTRLIKTEAVDVQHPTFTRPHTPPSRPTPESSSPSPSPSDISHPPPTNASGYWIPSQTYDGPPIPFDFDMKRAELRERFERLRTLYSDWAGTQLLERAVASLLWDNNLCYWSLRGAWQRCAPQDSDDYEMIAVEEERAAKVITKFRSR</sequence>
<comment type="caution">
    <text evidence="2">The sequence shown here is derived from an EMBL/GenBank/DDBJ whole genome shotgun (WGS) entry which is preliminary data.</text>
</comment>
<accession>A0A9P4IX76</accession>
<organism evidence="2 3">
    <name type="scientific">Myriangium duriaei CBS 260.36</name>
    <dbReference type="NCBI Taxonomy" id="1168546"/>
    <lineage>
        <taxon>Eukaryota</taxon>
        <taxon>Fungi</taxon>
        <taxon>Dikarya</taxon>
        <taxon>Ascomycota</taxon>
        <taxon>Pezizomycotina</taxon>
        <taxon>Dothideomycetes</taxon>
        <taxon>Dothideomycetidae</taxon>
        <taxon>Myriangiales</taxon>
        <taxon>Myriangiaceae</taxon>
        <taxon>Myriangium</taxon>
    </lineage>
</organism>
<name>A0A9P4IX76_9PEZI</name>
<feature type="region of interest" description="Disordered" evidence="1">
    <location>
        <begin position="245"/>
        <end position="296"/>
    </location>
</feature>
<feature type="compositionally biased region" description="Polar residues" evidence="1">
    <location>
        <begin position="32"/>
        <end position="49"/>
    </location>
</feature>
<feature type="region of interest" description="Disordered" evidence="1">
    <location>
        <begin position="1"/>
        <end position="74"/>
    </location>
</feature>
<feature type="region of interest" description="Disordered" evidence="1">
    <location>
        <begin position="329"/>
        <end position="406"/>
    </location>
</feature>
<evidence type="ECO:0000256" key="1">
    <source>
        <dbReference type="SAM" id="MobiDB-lite"/>
    </source>
</evidence>
<feature type="compositionally biased region" description="Basic and acidic residues" evidence="1">
    <location>
        <begin position="50"/>
        <end position="63"/>
    </location>
</feature>
<keyword evidence="3" id="KW-1185">Reference proteome</keyword>
<dbReference type="EMBL" id="ML996088">
    <property type="protein sequence ID" value="KAF2151306.1"/>
    <property type="molecule type" value="Genomic_DNA"/>
</dbReference>
<evidence type="ECO:0000313" key="3">
    <source>
        <dbReference type="Proteomes" id="UP000799439"/>
    </source>
</evidence>
<dbReference type="AlphaFoldDB" id="A0A9P4IX76"/>
<dbReference type="Proteomes" id="UP000799439">
    <property type="component" value="Unassembled WGS sequence"/>
</dbReference>
<proteinExistence type="predicted"/>
<protein>
    <submittedName>
        <fullName evidence="2">Uncharacterized protein</fullName>
    </submittedName>
</protein>
<evidence type="ECO:0000313" key="2">
    <source>
        <dbReference type="EMBL" id="KAF2151306.1"/>
    </source>
</evidence>